<dbReference type="Proteomes" id="UP000035481">
    <property type="component" value="Unassembled WGS sequence"/>
</dbReference>
<reference evidence="10 11" key="1">
    <citation type="journal article" date="2015" name="Antonie Van Leeuwenhoek">
        <title>A phylogenomic and molecular marker based taxonomic framework for the order Xanthomonadales: proposal to transfer the families Algiphilaceae and Solimonadaceae to the order Nevskiales ord. nov. and to create a new family within the order Xanthomonadales, the family Rhodanobacteraceae fam. nov., containing the genus Rhodanobacter and its closest relatives.</title>
        <authorList>
            <person name="Naushad S."/>
            <person name="Adeolu M."/>
            <person name="Wong S."/>
            <person name="Sohail M."/>
            <person name="Schellhorn H.E."/>
            <person name="Gupta R.S."/>
        </authorList>
    </citation>
    <scope>NUCLEOTIDE SEQUENCE [LARGE SCALE GENOMIC DNA]</scope>
    <source>
        <strain evidence="10 11">DSM 16301</strain>
    </source>
</reference>
<evidence type="ECO:0000259" key="9">
    <source>
        <dbReference type="Pfam" id="PF12704"/>
    </source>
</evidence>
<evidence type="ECO:0000256" key="5">
    <source>
        <dbReference type="ARBA" id="ARBA00023136"/>
    </source>
</evidence>
<evidence type="ECO:0000313" key="10">
    <source>
        <dbReference type="EMBL" id="KLD62938.1"/>
    </source>
</evidence>
<comment type="similarity">
    <text evidence="6">Belongs to the ABC-4 integral membrane protein family.</text>
</comment>
<name>A0A0G9H039_9GAMM</name>
<dbReference type="GO" id="GO:0005886">
    <property type="term" value="C:plasma membrane"/>
    <property type="evidence" value="ECO:0007669"/>
    <property type="project" value="UniProtKB-SubCell"/>
</dbReference>
<feature type="transmembrane region" description="Helical" evidence="7">
    <location>
        <begin position="336"/>
        <end position="357"/>
    </location>
</feature>
<dbReference type="AlphaFoldDB" id="A0A0G9H039"/>
<dbReference type="PATRIC" id="fig|1440762.4.peg.2408"/>
<gene>
    <name evidence="10" type="ORF">Y882_13850</name>
</gene>
<protein>
    <submittedName>
        <fullName evidence="10">ABC transporter permease</fullName>
    </submittedName>
</protein>
<dbReference type="Pfam" id="PF02687">
    <property type="entry name" value="FtsX"/>
    <property type="match status" value="1"/>
</dbReference>
<keyword evidence="4 7" id="KW-1133">Transmembrane helix</keyword>
<dbReference type="EMBL" id="JPLA01000039">
    <property type="protein sequence ID" value="KLD62938.1"/>
    <property type="molecule type" value="Genomic_DNA"/>
</dbReference>
<dbReference type="GO" id="GO:0022857">
    <property type="term" value="F:transmembrane transporter activity"/>
    <property type="evidence" value="ECO:0007669"/>
    <property type="project" value="TreeGrafter"/>
</dbReference>
<feature type="domain" description="MacB-like periplasmic core" evidence="9">
    <location>
        <begin position="67"/>
        <end position="246"/>
    </location>
</feature>
<accession>A0A0G9H039</accession>
<evidence type="ECO:0000256" key="2">
    <source>
        <dbReference type="ARBA" id="ARBA00022475"/>
    </source>
</evidence>
<feature type="domain" description="ABC3 transporter permease C-terminal" evidence="8">
    <location>
        <begin position="286"/>
        <end position="395"/>
    </location>
</feature>
<dbReference type="PANTHER" id="PTHR30572">
    <property type="entry name" value="MEMBRANE COMPONENT OF TRANSPORTER-RELATED"/>
    <property type="match status" value="1"/>
</dbReference>
<dbReference type="InterPro" id="IPR003838">
    <property type="entry name" value="ABC3_permease_C"/>
</dbReference>
<proteinExistence type="inferred from homology"/>
<organism evidence="10 11">
    <name type="scientific">Dyella japonica DSM 16301</name>
    <dbReference type="NCBI Taxonomy" id="1440762"/>
    <lineage>
        <taxon>Bacteria</taxon>
        <taxon>Pseudomonadati</taxon>
        <taxon>Pseudomonadota</taxon>
        <taxon>Gammaproteobacteria</taxon>
        <taxon>Lysobacterales</taxon>
        <taxon>Rhodanobacteraceae</taxon>
        <taxon>Dyella</taxon>
    </lineage>
</organism>
<evidence type="ECO:0000256" key="1">
    <source>
        <dbReference type="ARBA" id="ARBA00004651"/>
    </source>
</evidence>
<dbReference type="STRING" id="1440762.Y882_13850"/>
<evidence type="ECO:0000256" key="7">
    <source>
        <dbReference type="SAM" id="Phobius"/>
    </source>
</evidence>
<dbReference type="Pfam" id="PF12704">
    <property type="entry name" value="MacB_PCD"/>
    <property type="match status" value="1"/>
</dbReference>
<evidence type="ECO:0000259" key="8">
    <source>
        <dbReference type="Pfam" id="PF02687"/>
    </source>
</evidence>
<keyword evidence="5 7" id="KW-0472">Membrane</keyword>
<keyword evidence="3 7" id="KW-0812">Transmembrane</keyword>
<dbReference type="OrthoDB" id="9770036at2"/>
<dbReference type="RefSeq" id="WP_046972467.1">
    <property type="nucleotide sequence ID" value="NZ_JPLA01000039.1"/>
</dbReference>
<evidence type="ECO:0000256" key="3">
    <source>
        <dbReference type="ARBA" id="ARBA00022692"/>
    </source>
</evidence>
<dbReference type="PANTHER" id="PTHR30572:SF4">
    <property type="entry name" value="ABC TRANSPORTER PERMEASE YTRF"/>
    <property type="match status" value="1"/>
</dbReference>
<dbReference type="InterPro" id="IPR025857">
    <property type="entry name" value="MacB_PCD"/>
</dbReference>
<comment type="subcellular location">
    <subcellularLocation>
        <location evidence="1">Cell membrane</location>
        <topology evidence="1">Multi-pass membrane protein</topology>
    </subcellularLocation>
</comment>
<evidence type="ECO:0000313" key="11">
    <source>
        <dbReference type="Proteomes" id="UP000035481"/>
    </source>
</evidence>
<dbReference type="InterPro" id="IPR050250">
    <property type="entry name" value="Macrolide_Exporter_MacB"/>
</dbReference>
<keyword evidence="2" id="KW-1003">Cell membrane</keyword>
<feature type="transmembrane region" description="Helical" evidence="7">
    <location>
        <begin position="369"/>
        <end position="390"/>
    </location>
</feature>
<evidence type="ECO:0000256" key="6">
    <source>
        <dbReference type="ARBA" id="ARBA00038076"/>
    </source>
</evidence>
<feature type="transmembrane region" description="Helical" evidence="7">
    <location>
        <begin position="282"/>
        <end position="306"/>
    </location>
</feature>
<comment type="caution">
    <text evidence="10">The sequence shown here is derived from an EMBL/GenBank/DDBJ whole genome shotgun (WGS) entry which is preliminary data.</text>
</comment>
<evidence type="ECO:0000256" key="4">
    <source>
        <dbReference type="ARBA" id="ARBA00022989"/>
    </source>
</evidence>
<sequence length="403" mass="43506">MSHSPLIASLSRHKLTVCLLVMQVALTCAIVCNVASIIGHRLAQMQLPSGVVENELALIESISVDESANHLAKHDADMAALRAIPGVTMVAAVDALPFNGNNWSNGISLVPNGPSPATATAFNGTQNEAQVLGMRLVAGRWFLPEEYLPLDAAHDWAGINHVPSTIITRTLATKLFPSQDPLGKVIYPGDGPVRIVGVIDQLLRPSLGESDASGYATLFPMLPDTADITYVMRTAPQDRERVLKQAQQVLASLDNNRVLRHPQTFTQMREDYFRRDRTMITLLLSAALGLLLVTAAGIAGLASFWVQQRRRSIGIRRAVGATRRDILRYFQTENGVIVGAGVVLGVVLAYALNMLLMQHYALQRLPWPYVPVGVVSLCLLGQLAVLGPALRASSVPPVVATRG</sequence>
<feature type="transmembrane region" description="Helical" evidence="7">
    <location>
        <begin position="20"/>
        <end position="39"/>
    </location>
</feature>